<reference evidence="2" key="1">
    <citation type="submission" date="2021-06" db="EMBL/GenBank/DDBJ databases">
        <authorList>
            <person name="Kallberg Y."/>
            <person name="Tangrot J."/>
            <person name="Rosling A."/>
        </authorList>
    </citation>
    <scope>NUCLEOTIDE SEQUENCE</scope>
    <source>
        <strain evidence="2">FL130A</strain>
    </source>
</reference>
<protein>
    <submittedName>
        <fullName evidence="2">7353_t:CDS:1</fullName>
    </submittedName>
</protein>
<feature type="domain" description="TLDc" evidence="1">
    <location>
        <begin position="5"/>
        <end position="87"/>
    </location>
</feature>
<dbReference type="EMBL" id="CAJVPS010005321">
    <property type="protein sequence ID" value="CAG8613910.1"/>
    <property type="molecule type" value="Genomic_DNA"/>
</dbReference>
<accession>A0A9N9CTN2</accession>
<feature type="non-terminal residue" evidence="2">
    <location>
        <position position="1"/>
    </location>
</feature>
<dbReference type="AlphaFoldDB" id="A0A9N9CTN2"/>
<name>A0A9N9CTN2_9GLOM</name>
<dbReference type="Proteomes" id="UP000789508">
    <property type="component" value="Unassembled WGS sequence"/>
</dbReference>
<comment type="caution">
    <text evidence="2">The sequence shown here is derived from an EMBL/GenBank/DDBJ whole genome shotgun (WGS) entry which is preliminary data.</text>
</comment>
<evidence type="ECO:0000313" key="2">
    <source>
        <dbReference type="EMBL" id="CAG8613910.1"/>
    </source>
</evidence>
<evidence type="ECO:0000259" key="1">
    <source>
        <dbReference type="Pfam" id="PF07534"/>
    </source>
</evidence>
<gene>
    <name evidence="2" type="ORF">ALEPTO_LOCUS8680</name>
</gene>
<proteinExistence type="predicted"/>
<sequence length="90" mass="10515">NVFEYRYSTKSFLFTFGTTDAAIPSRIESTDNYFTAIRSTHDGPCFGKRDLFFNLNNRSGVYDSEMYTVSILDRHYFEIAELEVFKVVKI</sequence>
<keyword evidence="3" id="KW-1185">Reference proteome</keyword>
<organism evidence="2 3">
    <name type="scientific">Ambispora leptoticha</name>
    <dbReference type="NCBI Taxonomy" id="144679"/>
    <lineage>
        <taxon>Eukaryota</taxon>
        <taxon>Fungi</taxon>
        <taxon>Fungi incertae sedis</taxon>
        <taxon>Mucoromycota</taxon>
        <taxon>Glomeromycotina</taxon>
        <taxon>Glomeromycetes</taxon>
        <taxon>Archaeosporales</taxon>
        <taxon>Ambisporaceae</taxon>
        <taxon>Ambispora</taxon>
    </lineage>
</organism>
<dbReference type="InterPro" id="IPR006571">
    <property type="entry name" value="TLDc_dom"/>
</dbReference>
<dbReference type="Pfam" id="PF07534">
    <property type="entry name" value="TLD"/>
    <property type="match status" value="1"/>
</dbReference>
<evidence type="ECO:0000313" key="3">
    <source>
        <dbReference type="Proteomes" id="UP000789508"/>
    </source>
</evidence>